<dbReference type="InterPro" id="IPR029063">
    <property type="entry name" value="SAM-dependent_MTases_sf"/>
</dbReference>
<evidence type="ECO:0000313" key="2">
    <source>
        <dbReference type="Proteomes" id="UP000683386"/>
    </source>
</evidence>
<name>A0A8F2E6A7_9CAUD</name>
<dbReference type="GO" id="GO:0008168">
    <property type="term" value="F:methyltransferase activity"/>
    <property type="evidence" value="ECO:0007669"/>
    <property type="project" value="UniProtKB-KW"/>
</dbReference>
<dbReference type="SUPFAM" id="SSF53335">
    <property type="entry name" value="S-adenosyl-L-methionine-dependent methyltransferases"/>
    <property type="match status" value="1"/>
</dbReference>
<keyword evidence="2" id="KW-1185">Reference proteome</keyword>
<keyword evidence="1" id="KW-0808">Transferase</keyword>
<organism evidence="1 2">
    <name type="scientific">Streptomyces phage KimJongPhill</name>
    <dbReference type="NCBI Taxonomy" id="2848886"/>
    <lineage>
        <taxon>Viruses</taxon>
        <taxon>Duplodnaviria</taxon>
        <taxon>Heunggongvirae</taxon>
        <taxon>Uroviricota</taxon>
        <taxon>Caudoviricetes</taxon>
        <taxon>Zukovirus</taxon>
        <taxon>Zukovirus phill</taxon>
    </lineage>
</organism>
<reference evidence="1" key="1">
    <citation type="submission" date="2021-03" db="EMBL/GenBank/DDBJ databases">
        <authorList>
            <person name="Alqahtani R."/>
            <person name="Behailu E."/>
            <person name="Cappabianca D.W."/>
            <person name="Csanadi-Schwartz K.M."/>
            <person name="Dalal A.S."/>
            <person name="Fahim M.S."/>
            <person name="Franklin J.M."/>
            <person name="Gluckman M.H."/>
            <person name="Levine C.J."/>
            <person name="Martin N."/>
            <person name="Milza N."/>
            <person name="Najmabadi R."/>
            <person name="Newman A.M."/>
            <person name="Pajunar M."/>
            <person name="Qalawee I."/>
            <person name="Rizvi A."/>
            <person name="Samuel A."/>
            <person name="Smith A."/>
            <person name="Swann F.E."/>
            <person name="Sweeney P."/>
            <person name="Torres N.R."/>
            <person name="Ventrone L."/>
            <person name="Ventura L."/>
            <person name="Wroe M."/>
            <person name="Acquaye N.A."/>
            <person name="Agnes T.J."/>
            <person name="Ahmed A."/>
            <person name="Ahmed S."/>
            <person name="Amodu B.A."/>
            <person name="Arefeayne N.F."/>
            <person name="Asamoah-Frimpong E.A."/>
            <person name="Attaran A."/>
            <person name="Barragan J.M."/>
            <person name="Baumgarten L.N."/>
            <person name="Berhane B."/>
            <person name="Beyene A."/>
            <person name="Bhattarai B."/>
            <person name="Biondokin D.V."/>
            <person name="Boone B.K."/>
            <person name="Burney S.Z."/>
            <person name="Cayanan J.-R.T."/>
            <person name="Cesta G."/>
            <person name="Chang J."/>
            <person name="Chavez J."/>
            <person name="Chorbajian C."/>
            <person name="Christian S."/>
            <person name="Corns J.R."/>
            <person name="Corns N.R."/>
            <person name="Cowan J.T."/>
            <person name="Coyne C."/>
            <person name="Dadzie B."/>
            <person name="Datu D.-L.V."/>
            <person name="Deng B.C."/>
            <person name="Der L."/>
            <person name="Dickerson K."/>
            <person name="Dozier E."/>
            <person name="Egbunine A.O."/>
            <person name="Farooq M."/>
            <person name="Fonge A.E."/>
            <person name="Ghomsi-Nono M.P."/>
            <person name="Giampietro H."/>
            <person name="Gunnison R.P."/>
            <person name="Han S.H."/>
            <person name="Hennigan A.J."/>
            <person name="Hong A.N."/>
            <person name="Ijomor E.C."/>
            <person name="Jalali A."/>
            <person name="Jamil T.Z."/>
            <person name="Jenkins C.R."/>
            <person name="Joseph M.A."/>
            <person name="Jowanowitch O.J."/>
            <person name="Kang D."/>
            <person name="Khan A."/>
            <person name="Khan Z.K."/>
            <person name="Kiewe T."/>
            <person name="Kjerulf A.B."/>
            <person name="Kolosey V."/>
            <person name="Kurup M."/>
            <person name="Lee V.H."/>
            <person name="Llontop-Maldonado V."/>
            <person name="Long P."/>
            <person name="Lu N."/>
            <person name="Majekodunmi A."/>
            <person name="Malik H.W."/>
            <person name="Marcellino S.C."/>
            <person name="Martinez L.A."/>
            <person name="Meher F.N."/>
            <person name="Michelin M.A."/>
            <person name="Mitchell K.G."/>
            <person name="Mullens W.J."/>
            <person name="Nwakama C."/>
            <person name="Nwosu F.T."/>
            <person name="Oboh E.C."/>
            <person name="Odujinrin O."/>
            <person name="Ogunsan O."/>
            <person name="O'Neill K."/>
            <person name="Oxlaj J.A."/>
            <person name="Patel A.K."/>
            <person name="Patel B.R."/>
            <person name="Pham Q."/>
            <person name="Porter J."/>
            <person name="Portes J."/>
            <person name="Prokopenko A."/>
            <person name="Quraishi M."/>
            <person name="Qureshi M.-A."/>
            <person name="Rivera A."/>
            <person name="Rubalsky V."/>
            <person name="Saikali Y."/>
            <person name="Saqaf K."/>
            <person name="Saroya S.R."/>
            <person name="Seas A."/>
            <person name="Shadrick R.E."/>
            <person name="Sharda N."/>
            <person name="Sigindere M.T."/>
            <person name="Simbi V.G."/>
            <person name="Thuzar C."/>
            <person name="Tran K."/>
            <person name="Tran V.D."/>
            <person name="Trang W."/>
            <person name="Vaishnav N."/>
            <person name="Vuong K."/>
            <person name="Walker C."/>
            <person name="Wallace S.A."/>
            <person name="Warfield J.C."/>
            <person name="Wikina T."/>
            <person name="Wobbeking F.T."/>
            <person name="Worrent L.D."/>
            <person name="Yan T."/>
            <person name="Zehra A."/>
            <person name="Avazpour P."/>
            <person name="Kim F.M."/>
            <person name="Mason K."/>
            <person name="Nguyen D.A."/>
            <person name="Pettit S.M."/>
            <person name="Zhou O.J."/>
            <person name="Brissett D.L."/>
            <person name="Gualtieri C."/>
            <person name="Hufford T.M."/>
            <person name="Ko J.M."/>
            <person name="Novak J.K."/>
            <person name="Smith Z.M."/>
            <person name="Mayer-Bacon C."/>
            <person name="Erill I."/>
            <person name="Caruso S.M."/>
            <person name="Garlena R.A."/>
            <person name="Russell D.A."/>
            <person name="Pope W.H."/>
            <person name="Jacobs-Sera D."/>
            <person name="Hatfull G.F."/>
        </authorList>
    </citation>
    <scope>NUCLEOTIDE SEQUENCE</scope>
</reference>
<dbReference type="Gene3D" id="3.40.50.150">
    <property type="entry name" value="Vaccinia Virus protein VP39"/>
    <property type="match status" value="1"/>
</dbReference>
<protein>
    <submittedName>
        <fullName evidence="1">Methyltransferase</fullName>
    </submittedName>
</protein>
<dbReference type="KEGG" id="vg:77931477"/>
<keyword evidence="1" id="KW-0489">Methyltransferase</keyword>
<dbReference type="RefSeq" id="YP_010655611.1">
    <property type="nucleotide sequence ID" value="NC_070830.1"/>
</dbReference>
<sequence>MKLNVGCGNHRTDGWTNMDIERNDEVKPDIQGDLMDLPDEIQGVTHVYLGHVLEHLALGTIAPALSKLWERCVPGVEIAVVGPDCDRARALDRAGRLYGIKLQDVVHGAGRWANDVHLWECTPGRLERVLRRSGVQDVRHVSIASAELSAWPVTSRVDWQCAMIASLEAKP</sequence>
<dbReference type="EMBL" id="MW822144">
    <property type="protein sequence ID" value="QWT29786.1"/>
    <property type="molecule type" value="Genomic_DNA"/>
</dbReference>
<dbReference type="GO" id="GO:0032259">
    <property type="term" value="P:methylation"/>
    <property type="evidence" value="ECO:0007669"/>
    <property type="project" value="UniProtKB-KW"/>
</dbReference>
<evidence type="ECO:0000313" key="1">
    <source>
        <dbReference type="EMBL" id="QWT29786.1"/>
    </source>
</evidence>
<gene>
    <name evidence="1" type="primary">5</name>
    <name evidence="1" type="ORF">SEA_KIMJONGPHILL_5</name>
</gene>
<accession>A0A8F2E6A7</accession>
<dbReference type="Proteomes" id="UP000683386">
    <property type="component" value="Segment"/>
</dbReference>
<proteinExistence type="predicted"/>
<dbReference type="GeneID" id="77931477"/>